<evidence type="ECO:0000256" key="1">
    <source>
        <dbReference type="SAM" id="MobiDB-lite"/>
    </source>
</evidence>
<dbReference type="Proteomes" id="UP001216150">
    <property type="component" value="Unassembled WGS sequence"/>
</dbReference>
<evidence type="ECO:0000313" key="2">
    <source>
        <dbReference type="EMBL" id="KAJ5568115.1"/>
    </source>
</evidence>
<gene>
    <name evidence="2" type="ORF">N7450_010601</name>
</gene>
<accession>A0AAD6GMJ9</accession>
<feature type="region of interest" description="Disordered" evidence="1">
    <location>
        <begin position="1"/>
        <end position="21"/>
    </location>
</feature>
<evidence type="ECO:0000313" key="3">
    <source>
        <dbReference type="Proteomes" id="UP001216150"/>
    </source>
</evidence>
<comment type="caution">
    <text evidence="2">The sequence shown here is derived from an EMBL/GenBank/DDBJ whole genome shotgun (WGS) entry which is preliminary data.</text>
</comment>
<proteinExistence type="predicted"/>
<keyword evidence="3" id="KW-1185">Reference proteome</keyword>
<reference evidence="2 3" key="1">
    <citation type="journal article" date="2023" name="IMA Fungus">
        <title>Comparative genomic study of the Penicillium genus elucidates a diverse pangenome and 15 lateral gene transfer events.</title>
        <authorList>
            <person name="Petersen C."/>
            <person name="Sorensen T."/>
            <person name="Nielsen M.R."/>
            <person name="Sondergaard T.E."/>
            <person name="Sorensen J.L."/>
            <person name="Fitzpatrick D.A."/>
            <person name="Frisvad J.C."/>
            <person name="Nielsen K.L."/>
        </authorList>
    </citation>
    <scope>NUCLEOTIDE SEQUENCE [LARGE SCALE GENOMIC DNA]</scope>
    <source>
        <strain evidence="2 3">IBT 29057</strain>
    </source>
</reference>
<feature type="region of interest" description="Disordered" evidence="1">
    <location>
        <begin position="37"/>
        <end position="111"/>
    </location>
</feature>
<name>A0AAD6GMJ9_9EURO</name>
<dbReference type="AlphaFoldDB" id="A0AAD6GMJ9"/>
<sequence length="111" mass="12372">MPNTILLKRRQMDRPQPIDVSSAQRCPLALSKTTEACPFPPRTGSSDGGVLIPAADKESSSISVPETEVKVSESDEEWVEERPLLGRDDEESEWNSIRKPKTNGQDHELKN</sequence>
<organism evidence="2 3">
    <name type="scientific">Penicillium hetheringtonii</name>
    <dbReference type="NCBI Taxonomy" id="911720"/>
    <lineage>
        <taxon>Eukaryota</taxon>
        <taxon>Fungi</taxon>
        <taxon>Dikarya</taxon>
        <taxon>Ascomycota</taxon>
        <taxon>Pezizomycotina</taxon>
        <taxon>Eurotiomycetes</taxon>
        <taxon>Eurotiomycetidae</taxon>
        <taxon>Eurotiales</taxon>
        <taxon>Aspergillaceae</taxon>
        <taxon>Penicillium</taxon>
    </lineage>
</organism>
<dbReference type="EMBL" id="JAQJAC010000010">
    <property type="protein sequence ID" value="KAJ5568115.1"/>
    <property type="molecule type" value="Genomic_DNA"/>
</dbReference>
<protein>
    <submittedName>
        <fullName evidence="2">Uncharacterized protein</fullName>
    </submittedName>
</protein>